<organism evidence="3 4">
    <name type="scientific">Flavobacterium macrobrachii</name>
    <dbReference type="NCBI Taxonomy" id="591204"/>
    <lineage>
        <taxon>Bacteria</taxon>
        <taxon>Pseudomonadati</taxon>
        <taxon>Bacteroidota</taxon>
        <taxon>Flavobacteriia</taxon>
        <taxon>Flavobacteriales</taxon>
        <taxon>Flavobacteriaceae</taxon>
        <taxon>Flavobacterium</taxon>
    </lineage>
</organism>
<sequence length="183" mass="20679">MRTKYFLTVCFSLLMMSSWCQSTKVDSLISVLERTKNDIDKAKLLNTIADTYKSSNPKLMLQYANEALTLSKKINFTTAEGNALLNLGNVNIISGDYAKALNFFAEAQHLFETISEREKLENKQGLAKALGSIGIVFSEQSNYGKALQYYLKSVKIYEEIKDEEKCAKLYNNIGVVYQLDILI</sequence>
<dbReference type="PANTHER" id="PTHR10098">
    <property type="entry name" value="RAPSYN-RELATED"/>
    <property type="match status" value="1"/>
</dbReference>
<dbReference type="PROSITE" id="PS50005">
    <property type="entry name" value="TPR"/>
    <property type="match status" value="1"/>
</dbReference>
<name>A0ABS2CTD5_9FLAO</name>
<feature type="signal peptide" evidence="2">
    <location>
        <begin position="1"/>
        <end position="22"/>
    </location>
</feature>
<dbReference type="EMBL" id="JACSOD020000400">
    <property type="protein sequence ID" value="MBM6498195.1"/>
    <property type="molecule type" value="Genomic_DNA"/>
</dbReference>
<dbReference type="SUPFAM" id="SSF48452">
    <property type="entry name" value="TPR-like"/>
    <property type="match status" value="1"/>
</dbReference>
<evidence type="ECO:0000313" key="4">
    <source>
        <dbReference type="Proteomes" id="UP000759529"/>
    </source>
</evidence>
<dbReference type="InterPro" id="IPR019734">
    <property type="entry name" value="TPR_rpt"/>
</dbReference>
<evidence type="ECO:0000313" key="3">
    <source>
        <dbReference type="EMBL" id="MBM6498195.1"/>
    </source>
</evidence>
<dbReference type="SMART" id="SM00028">
    <property type="entry name" value="TPR"/>
    <property type="match status" value="2"/>
</dbReference>
<feature type="repeat" description="TPR" evidence="1">
    <location>
        <begin position="127"/>
        <end position="160"/>
    </location>
</feature>
<dbReference type="Gene3D" id="1.25.40.10">
    <property type="entry name" value="Tetratricopeptide repeat domain"/>
    <property type="match status" value="1"/>
</dbReference>
<evidence type="ECO:0000256" key="1">
    <source>
        <dbReference type="PROSITE-ProRule" id="PRU00339"/>
    </source>
</evidence>
<dbReference type="Proteomes" id="UP000759529">
    <property type="component" value="Unassembled WGS sequence"/>
</dbReference>
<comment type="caution">
    <text evidence="3">The sequence shown here is derived from an EMBL/GenBank/DDBJ whole genome shotgun (WGS) entry which is preliminary data.</text>
</comment>
<dbReference type="InterPro" id="IPR011990">
    <property type="entry name" value="TPR-like_helical_dom_sf"/>
</dbReference>
<keyword evidence="4" id="KW-1185">Reference proteome</keyword>
<dbReference type="PANTHER" id="PTHR10098:SF108">
    <property type="entry name" value="TETRATRICOPEPTIDE REPEAT PROTEIN 28"/>
    <property type="match status" value="1"/>
</dbReference>
<proteinExistence type="predicted"/>
<evidence type="ECO:0000256" key="2">
    <source>
        <dbReference type="SAM" id="SignalP"/>
    </source>
</evidence>
<protein>
    <submittedName>
        <fullName evidence="3">Tetratricopeptide repeat protein</fullName>
    </submittedName>
</protein>
<keyword evidence="1" id="KW-0802">TPR repeat</keyword>
<feature type="chain" id="PRO_5045874238" evidence="2">
    <location>
        <begin position="23"/>
        <end position="183"/>
    </location>
</feature>
<accession>A0ABS2CTD5</accession>
<reference evidence="3 4" key="1">
    <citation type="submission" date="2021-02" db="EMBL/GenBank/DDBJ databases">
        <authorList>
            <person name="Jung H.S."/>
            <person name="Chun B.H."/>
            <person name="Jeon C.O."/>
        </authorList>
    </citation>
    <scope>NUCLEOTIDE SEQUENCE [LARGE SCALE GENOMIC DNA]</scope>
    <source>
        <strain evidence="3 4">LMG 25203</strain>
    </source>
</reference>
<gene>
    <name evidence="3" type="ORF">H9X54_002635</name>
</gene>
<keyword evidence="2" id="KW-0732">Signal</keyword>
<dbReference type="RefSeq" id="WP_204158690.1">
    <property type="nucleotide sequence ID" value="NZ_JACSOD020000400.1"/>
</dbReference>
<dbReference type="Pfam" id="PF13374">
    <property type="entry name" value="TPR_10"/>
    <property type="match status" value="1"/>
</dbReference>